<protein>
    <submittedName>
        <fullName evidence="2">GH36 C-terminal domain-containing protein</fullName>
    </submittedName>
</protein>
<evidence type="ECO:0000313" key="2">
    <source>
        <dbReference type="EMBL" id="UJF36372.1"/>
    </source>
</evidence>
<dbReference type="InterPro" id="IPR031705">
    <property type="entry name" value="Glyco_hydro_36_C"/>
</dbReference>
<sequence length="83" mass="9333">MIVAEDKTEAIAFYFRVLAEPNPPLTWLRLKGLDPAADYEIDGIVYPGDHLLYAGLPVSGLHGDFQSKVWLLRKIESSSNWES</sequence>
<evidence type="ECO:0000313" key="3">
    <source>
        <dbReference type="Proteomes" id="UP001649230"/>
    </source>
</evidence>
<dbReference type="Proteomes" id="UP001649230">
    <property type="component" value="Chromosome"/>
</dbReference>
<gene>
    <name evidence="2" type="ORF">L0M14_15645</name>
</gene>
<keyword evidence="3" id="KW-1185">Reference proteome</keyword>
<feature type="domain" description="Glycosyl hydrolase family 36 C-terminal" evidence="1">
    <location>
        <begin position="1"/>
        <end position="72"/>
    </location>
</feature>
<dbReference type="EMBL" id="CP090978">
    <property type="protein sequence ID" value="UJF36372.1"/>
    <property type="molecule type" value="Genomic_DNA"/>
</dbReference>
<reference evidence="2 3" key="1">
    <citation type="journal article" date="2024" name="Int. J. Syst. Evol. Microbiol.">
        <title>Paenibacillus hexagrammi sp. nov., a novel bacterium isolated from the gut content of Hexagrammos agrammus.</title>
        <authorList>
            <person name="Jung H.K."/>
            <person name="Kim D.G."/>
            <person name="Zin H."/>
            <person name="Park J."/>
            <person name="Jung H."/>
            <person name="Kim Y.O."/>
            <person name="Kong H.J."/>
            <person name="Kim J.W."/>
            <person name="Kim Y.S."/>
        </authorList>
    </citation>
    <scope>NUCLEOTIDE SEQUENCE [LARGE SCALE GENOMIC DNA]</scope>
    <source>
        <strain evidence="2 3">YPD9-1</strain>
    </source>
</reference>
<name>A0ABY3STT9_9BACL</name>
<accession>A0ABY3STT9</accession>
<proteinExistence type="predicted"/>
<evidence type="ECO:0000259" key="1">
    <source>
        <dbReference type="Pfam" id="PF16874"/>
    </source>
</evidence>
<dbReference type="Pfam" id="PF16874">
    <property type="entry name" value="Glyco_hydro_36C"/>
    <property type="match status" value="1"/>
</dbReference>
<dbReference type="InterPro" id="IPR013780">
    <property type="entry name" value="Glyco_hydro_b"/>
</dbReference>
<organism evidence="2 3">
    <name type="scientific">Paenibacillus hexagrammi</name>
    <dbReference type="NCBI Taxonomy" id="2908839"/>
    <lineage>
        <taxon>Bacteria</taxon>
        <taxon>Bacillati</taxon>
        <taxon>Bacillota</taxon>
        <taxon>Bacilli</taxon>
        <taxon>Bacillales</taxon>
        <taxon>Paenibacillaceae</taxon>
        <taxon>Paenibacillus</taxon>
    </lineage>
</organism>
<dbReference type="Gene3D" id="2.60.40.1180">
    <property type="entry name" value="Golgi alpha-mannosidase II"/>
    <property type="match status" value="1"/>
</dbReference>